<dbReference type="EMBL" id="LSBJ02000005">
    <property type="protein sequence ID" value="OAQ65213.1"/>
    <property type="molecule type" value="Genomic_DNA"/>
</dbReference>
<feature type="transmembrane region" description="Helical" evidence="2">
    <location>
        <begin position="1254"/>
        <end position="1276"/>
    </location>
</feature>
<gene>
    <name evidence="4" type="ORF">VFPPC_06361</name>
</gene>
<keyword evidence="5" id="KW-1185">Reference proteome</keyword>
<protein>
    <submittedName>
        <fullName evidence="4">Uncharacterized protein</fullName>
    </submittedName>
</protein>
<name>A0A179FJL6_METCM</name>
<dbReference type="GeneID" id="28849400"/>
<sequence>MAEISTGRIARLLLSVLVLFNVIYSVLAQNGDGPSQDEDGRVTLQSPGLYDILSSKTVAAIAADNQLRHTYMALVSMLSDTSREAANRYGVSELSMLADDLDTHVQVVNAQTEEAYRLDLRSSLNNNRHDKRAGLLGGLFSGLLGSKKGKNEPNSENAAANETSAGESNAEAIGGGGLSGLLGNFLGGGQKGGAGDGKAGGPIGGLISNVASNVVGNLLQKTGSGLAGAGFFGGVGAGEGAAQGLSLAPASKTKTTGQQVAQENGMKNTGLNPIIQNAAMGLTATAVKALMGSNSLKFPPLGALGLSLGSGIGNGGAMGLGLTQKNLAPPLNGTKLEDAVGSFGFGATQAFTSNLNGTKGLASFLPPIDIGATVADVGTGIGKGAALGLKLTNNTGIAPPPPASQTDIPKIAGTLAFGVSQGLTGSIDTSNLNSFIPANVDIGGTVLNVGTGLGSGAATGLKLVTQNKNLTPPPPKSVSDIPGIAGTLAFGLSNSFTDNINVNAKSLTSMLPPIDFGATALDVGNGIGNGAALGLKLTNKNTFVPPPPGSQLDIPKVAGTLAFGLSRSFTDSVNVSSLAGGLPSNIDIGSAALSVGTGLGSGAARGLKLTTKDLTPPPPRSAQDIPGIAGTFAFGLSNSLTDNINVSAKSLGSMLPPIDFRTAALDVGTGLGRGAALGLKLTQNDTTGFSMPIPSSPSDIPKIAGTLAFGLSKSLTESVNTSNVGLGNVLPANFDLGGTVLGAGRGLGSGTSLGLGLASNKNFTPPVPKSQSDIPGLAETFAFGLSNSLTDKINLTSQAKNFGSMLPTFDLGAAALNTGAGLGLGTAKGLRLTNKELSPPPPANANDIPKIAGSFAFGLSDAIAGSLNTTDLVSRFSGGANGVLSGGINGVLSKFGAPAASGLGKGLGKGVAVGLGLQPESSPKPLQSTPGGDLDIGGITENFAEGLSSRFLANGTITTALSGATNGTGGLAGLASKIDIPRVANGFTRGLITGAGDGVQAIGGINAIINGTSKAPTVSIPDTKIDFNDSTGGAAVGFGQGLGSSGVVTLQKLLAQGINLGGLLTGNSNKTRRHVEDPTKALALISRDDTPGGSPSGLNLSNLLSANTLSVVAQKGVDVLTCDGVAGALLVANGLQRSGTISLGGGDSNSNVQGILKALIPKGTVRIVSQGNTFDIDGQQLGDALGSGGNPIQTLSINGSPFSRYFAFVTLHVIAAIMGFFVLMPLVLALTSLRNIFARLRVPDMLPAWIPKACRMMVIFGVVPSMLFILIFGILAGSSTGHFRTAHGILSLFTLIVAIVAVVLFLYSKTAVPTSADANTATDQMSKLTKVSQAVNQLLLVMLLPTAIAGFADLSSVTLCLTRVVVSFEMAISLGLGLGAVFVLGQFITGLELFLLLRAKKMGGKGASGALKEKIRRVEPVETGQS</sequence>
<feature type="transmembrane region" description="Helical" evidence="2">
    <location>
        <begin position="1334"/>
        <end position="1352"/>
    </location>
</feature>
<comment type="caution">
    <text evidence="4">The sequence shown here is derived from an EMBL/GenBank/DDBJ whole genome shotgun (WGS) entry which is preliminary data.</text>
</comment>
<feature type="transmembrane region" description="Helical" evidence="2">
    <location>
        <begin position="1205"/>
        <end position="1233"/>
    </location>
</feature>
<dbReference type="Proteomes" id="UP000078397">
    <property type="component" value="Unassembled WGS sequence"/>
</dbReference>
<organism evidence="4 5">
    <name type="scientific">Pochonia chlamydosporia 170</name>
    <dbReference type="NCBI Taxonomy" id="1380566"/>
    <lineage>
        <taxon>Eukaryota</taxon>
        <taxon>Fungi</taxon>
        <taxon>Dikarya</taxon>
        <taxon>Ascomycota</taxon>
        <taxon>Pezizomycotina</taxon>
        <taxon>Sordariomycetes</taxon>
        <taxon>Hypocreomycetidae</taxon>
        <taxon>Hypocreales</taxon>
        <taxon>Clavicipitaceae</taxon>
        <taxon>Pochonia</taxon>
    </lineage>
</organism>
<keyword evidence="2" id="KW-0472">Membrane</keyword>
<evidence type="ECO:0000256" key="2">
    <source>
        <dbReference type="SAM" id="Phobius"/>
    </source>
</evidence>
<feature type="signal peptide" evidence="3">
    <location>
        <begin position="1"/>
        <end position="28"/>
    </location>
</feature>
<accession>A0A179FJL6</accession>
<proteinExistence type="predicted"/>
<evidence type="ECO:0000313" key="4">
    <source>
        <dbReference type="EMBL" id="OAQ65213.1"/>
    </source>
</evidence>
<keyword evidence="3" id="KW-0732">Signal</keyword>
<evidence type="ECO:0000256" key="1">
    <source>
        <dbReference type="SAM" id="MobiDB-lite"/>
    </source>
</evidence>
<feature type="region of interest" description="Disordered" evidence="1">
    <location>
        <begin position="146"/>
        <end position="168"/>
    </location>
</feature>
<evidence type="ECO:0000256" key="3">
    <source>
        <dbReference type="SAM" id="SignalP"/>
    </source>
</evidence>
<dbReference type="KEGG" id="pchm:VFPPC_06361"/>
<feature type="transmembrane region" description="Helical" evidence="2">
    <location>
        <begin position="1288"/>
        <end position="1307"/>
    </location>
</feature>
<feature type="transmembrane region" description="Helical" evidence="2">
    <location>
        <begin position="1372"/>
        <end position="1397"/>
    </location>
</feature>
<keyword evidence="2" id="KW-1133">Transmembrane helix</keyword>
<evidence type="ECO:0000313" key="5">
    <source>
        <dbReference type="Proteomes" id="UP000078397"/>
    </source>
</evidence>
<dbReference type="RefSeq" id="XP_018142527.1">
    <property type="nucleotide sequence ID" value="XM_018285406.1"/>
</dbReference>
<feature type="chain" id="PRO_5008101754" evidence="3">
    <location>
        <begin position="29"/>
        <end position="1426"/>
    </location>
</feature>
<dbReference type="OrthoDB" id="5148443at2759"/>
<keyword evidence="2" id="KW-0812">Transmembrane</keyword>
<reference evidence="4 5" key="1">
    <citation type="journal article" date="2016" name="PLoS Pathog.">
        <title>Biosynthesis of antibiotic leucinostatins in bio-control fungus Purpureocillium lilacinum and their inhibition on phytophthora revealed by genome mining.</title>
        <authorList>
            <person name="Wang G."/>
            <person name="Liu Z."/>
            <person name="Lin R."/>
            <person name="Li E."/>
            <person name="Mao Z."/>
            <person name="Ling J."/>
            <person name="Yang Y."/>
            <person name="Yin W.B."/>
            <person name="Xie B."/>
        </authorList>
    </citation>
    <scope>NUCLEOTIDE SEQUENCE [LARGE SCALE GENOMIC DNA]</scope>
    <source>
        <strain evidence="4">170</strain>
    </source>
</reference>